<dbReference type="InParanoid" id="A0A2T0GX20"/>
<accession>A0A2T0GX20</accession>
<organism evidence="1 2">
    <name type="scientific">Actinopolyspora mortivallis</name>
    <dbReference type="NCBI Taxonomy" id="33906"/>
    <lineage>
        <taxon>Bacteria</taxon>
        <taxon>Bacillati</taxon>
        <taxon>Actinomycetota</taxon>
        <taxon>Actinomycetes</taxon>
        <taxon>Actinopolysporales</taxon>
        <taxon>Actinopolysporaceae</taxon>
        <taxon>Actinopolyspora</taxon>
    </lineage>
</organism>
<gene>
    <name evidence="1" type="ORF">CEP50_09350</name>
</gene>
<dbReference type="SUPFAM" id="SSF48452">
    <property type="entry name" value="TPR-like"/>
    <property type="match status" value="1"/>
</dbReference>
<evidence type="ECO:0000313" key="1">
    <source>
        <dbReference type="EMBL" id="PRW63659.1"/>
    </source>
</evidence>
<proteinExistence type="predicted"/>
<dbReference type="EMBL" id="PVSR01000011">
    <property type="protein sequence ID" value="PRW63659.1"/>
    <property type="molecule type" value="Genomic_DNA"/>
</dbReference>
<reference evidence="1 2" key="1">
    <citation type="submission" date="2018-03" db="EMBL/GenBank/DDBJ databases">
        <title>Actinopolyspora mortivallis from Sahara, screening for active biomolecules.</title>
        <authorList>
            <person name="Selama O."/>
            <person name="Wellington E.M.H."/>
            <person name="Hacene H."/>
        </authorList>
    </citation>
    <scope>NUCLEOTIDE SEQUENCE [LARGE SCALE GENOMIC DNA]</scope>
    <source>
        <strain evidence="1 2">M5A</strain>
    </source>
</reference>
<dbReference type="STRING" id="1050202.GCA_000384035_01388"/>
<sequence length="362" mass="39489">MGVTSGQLGGRLTSMVGNDHLKAARHAAESARVPGEHMSRAELAERVNAWLAEHTGRPGALDRHYLGRLERGQIQRPGRDYRAAFRAVLGATDHDLGFAPDPRAERLRRAARHPRTADATALSQAADMLSTVRRLEDETSASAVLPSVAAHAELVNHLAEESKHTAEAVGLASEVSQYLGWLKIAREEYGHAQAHLDSAARLAMEADDPQRLATALSFSAYRALLLGNYSQAANLNRASLRDSRVDPGLRAYGHLQGAEIAAHQEDTRTATRMLTQADRLIENAPDPQELPDGSYWHIPAVLNGHKGFVLHALGDTEQARQAARESLEAMPEAWARAEWAAGHRVLAGWESEAATQRIRELD</sequence>
<name>A0A2T0GX20_ACTMO</name>
<evidence type="ECO:0000313" key="2">
    <source>
        <dbReference type="Proteomes" id="UP000239352"/>
    </source>
</evidence>
<comment type="caution">
    <text evidence="1">The sequence shown here is derived from an EMBL/GenBank/DDBJ whole genome shotgun (WGS) entry which is preliminary data.</text>
</comment>
<dbReference type="Proteomes" id="UP000239352">
    <property type="component" value="Unassembled WGS sequence"/>
</dbReference>
<dbReference type="Gene3D" id="1.25.40.10">
    <property type="entry name" value="Tetratricopeptide repeat domain"/>
    <property type="match status" value="1"/>
</dbReference>
<dbReference type="AlphaFoldDB" id="A0A2T0GX20"/>
<keyword evidence="2" id="KW-1185">Reference proteome</keyword>
<dbReference type="InterPro" id="IPR011990">
    <property type="entry name" value="TPR-like_helical_dom_sf"/>
</dbReference>
<protein>
    <submittedName>
        <fullName evidence="1">Transcriptional regulator</fullName>
    </submittedName>
</protein>